<dbReference type="Gene3D" id="1.10.3810.10">
    <property type="entry name" value="Biosynthetic peptidoglycan transglycosylase-like"/>
    <property type="match status" value="1"/>
</dbReference>
<feature type="compositionally biased region" description="Low complexity" evidence="9">
    <location>
        <begin position="740"/>
        <end position="757"/>
    </location>
</feature>
<comment type="catalytic activity">
    <reaction evidence="8">
        <text>[GlcNAc-(1-&gt;4)-Mur2Ac(oyl-L-Ala-gamma-D-Glu-L-Lys-D-Ala-D-Ala)](n)-di-trans,octa-cis-undecaprenyl diphosphate + beta-D-GlcNAc-(1-&gt;4)-Mur2Ac(oyl-L-Ala-gamma-D-Glu-L-Lys-D-Ala-D-Ala)-di-trans,octa-cis-undecaprenyl diphosphate = [GlcNAc-(1-&gt;4)-Mur2Ac(oyl-L-Ala-gamma-D-Glu-L-Lys-D-Ala-D-Ala)](n+1)-di-trans,octa-cis-undecaprenyl diphosphate + di-trans,octa-cis-undecaprenyl diphosphate + H(+)</text>
        <dbReference type="Rhea" id="RHEA:23708"/>
        <dbReference type="Rhea" id="RHEA-COMP:9602"/>
        <dbReference type="Rhea" id="RHEA-COMP:9603"/>
        <dbReference type="ChEBI" id="CHEBI:15378"/>
        <dbReference type="ChEBI" id="CHEBI:58405"/>
        <dbReference type="ChEBI" id="CHEBI:60033"/>
        <dbReference type="ChEBI" id="CHEBI:78435"/>
        <dbReference type="EC" id="2.4.99.28"/>
    </reaction>
</comment>
<feature type="region of interest" description="Disordered" evidence="9">
    <location>
        <begin position="1"/>
        <end position="27"/>
    </location>
</feature>
<evidence type="ECO:0000256" key="3">
    <source>
        <dbReference type="ARBA" id="ARBA00022676"/>
    </source>
</evidence>
<evidence type="ECO:0000259" key="11">
    <source>
        <dbReference type="Pfam" id="PF00905"/>
    </source>
</evidence>
<feature type="region of interest" description="Disordered" evidence="9">
    <location>
        <begin position="651"/>
        <end position="786"/>
    </location>
</feature>
<keyword evidence="2" id="KW-0645">Protease</keyword>
<proteinExistence type="predicted"/>
<dbReference type="InterPro" id="IPR001460">
    <property type="entry name" value="PCN-bd_Tpept"/>
</dbReference>
<keyword evidence="10" id="KW-1133">Transmembrane helix</keyword>
<feature type="transmembrane region" description="Helical" evidence="10">
    <location>
        <begin position="34"/>
        <end position="57"/>
    </location>
</feature>
<keyword evidence="6" id="KW-0511">Multifunctional enzyme</keyword>
<feature type="compositionally biased region" description="Low complexity" evidence="9">
    <location>
        <begin position="689"/>
        <end position="708"/>
    </location>
</feature>
<dbReference type="SUPFAM" id="SSF56601">
    <property type="entry name" value="beta-lactamase/transpeptidase-like"/>
    <property type="match status" value="1"/>
</dbReference>
<keyword evidence="14" id="KW-1185">Reference proteome</keyword>
<reference evidence="14" key="1">
    <citation type="journal article" date="2019" name="Int. J. Syst. Evol. Microbiol.">
        <title>The Global Catalogue of Microorganisms (GCM) 10K type strain sequencing project: providing services to taxonomists for standard genome sequencing and annotation.</title>
        <authorList>
            <consortium name="The Broad Institute Genomics Platform"/>
            <consortium name="The Broad Institute Genome Sequencing Center for Infectious Disease"/>
            <person name="Wu L."/>
            <person name="Ma J."/>
        </authorList>
    </citation>
    <scope>NUCLEOTIDE SEQUENCE [LARGE SCALE GENOMIC DNA]</scope>
    <source>
        <strain evidence="14">JCM 16021</strain>
    </source>
</reference>
<dbReference type="EMBL" id="BAAAQQ010000014">
    <property type="protein sequence ID" value="GAA2134762.1"/>
    <property type="molecule type" value="Genomic_DNA"/>
</dbReference>
<keyword evidence="4" id="KW-0808">Transferase</keyword>
<feature type="compositionally biased region" description="Pro residues" evidence="9">
    <location>
        <begin position="671"/>
        <end position="680"/>
    </location>
</feature>
<evidence type="ECO:0000256" key="8">
    <source>
        <dbReference type="ARBA" id="ARBA00049902"/>
    </source>
</evidence>
<dbReference type="InterPro" id="IPR036950">
    <property type="entry name" value="PBP_transglycosylase"/>
</dbReference>
<dbReference type="InterPro" id="IPR001264">
    <property type="entry name" value="Glyco_trans_51"/>
</dbReference>
<evidence type="ECO:0000259" key="12">
    <source>
        <dbReference type="Pfam" id="PF00912"/>
    </source>
</evidence>
<feature type="domain" description="Penicillin-binding protein transpeptidase" evidence="11">
    <location>
        <begin position="355"/>
        <end position="609"/>
    </location>
</feature>
<feature type="domain" description="Glycosyl transferase family 51" evidence="12">
    <location>
        <begin position="84"/>
        <end position="258"/>
    </location>
</feature>
<dbReference type="Proteomes" id="UP001500575">
    <property type="component" value="Unassembled WGS sequence"/>
</dbReference>
<keyword evidence="5" id="KW-0378">Hydrolase</keyword>
<evidence type="ECO:0000256" key="2">
    <source>
        <dbReference type="ARBA" id="ARBA00022670"/>
    </source>
</evidence>
<dbReference type="RefSeq" id="WP_344305784.1">
    <property type="nucleotide sequence ID" value="NZ_BAAAQQ010000014.1"/>
</dbReference>
<keyword evidence="10" id="KW-0472">Membrane</keyword>
<dbReference type="Gene3D" id="3.40.710.10">
    <property type="entry name" value="DD-peptidase/beta-lactamase superfamily"/>
    <property type="match status" value="1"/>
</dbReference>
<dbReference type="InterPro" id="IPR012338">
    <property type="entry name" value="Beta-lactam/transpept-like"/>
</dbReference>
<feature type="compositionally biased region" description="Pro residues" evidence="9">
    <location>
        <begin position="709"/>
        <end position="739"/>
    </location>
</feature>
<name>A0ABP5KQY7_9ACTN</name>
<evidence type="ECO:0000256" key="10">
    <source>
        <dbReference type="SAM" id="Phobius"/>
    </source>
</evidence>
<keyword evidence="10" id="KW-0812">Transmembrane</keyword>
<organism evidence="13 14">
    <name type="scientific">Nocardioides bigeumensis</name>
    <dbReference type="NCBI Taxonomy" id="433657"/>
    <lineage>
        <taxon>Bacteria</taxon>
        <taxon>Bacillati</taxon>
        <taxon>Actinomycetota</taxon>
        <taxon>Actinomycetes</taxon>
        <taxon>Propionibacteriales</taxon>
        <taxon>Nocardioidaceae</taxon>
        <taxon>Nocardioides</taxon>
    </lineage>
</organism>
<dbReference type="SUPFAM" id="SSF53955">
    <property type="entry name" value="Lysozyme-like"/>
    <property type="match status" value="1"/>
</dbReference>
<keyword evidence="1" id="KW-0121">Carboxypeptidase</keyword>
<dbReference type="PANTHER" id="PTHR32282:SF34">
    <property type="entry name" value="PENICILLIN-BINDING PROTEIN 1A"/>
    <property type="match status" value="1"/>
</dbReference>
<evidence type="ECO:0000313" key="13">
    <source>
        <dbReference type="EMBL" id="GAA2134762.1"/>
    </source>
</evidence>
<dbReference type="Pfam" id="PF00912">
    <property type="entry name" value="Transgly"/>
    <property type="match status" value="1"/>
</dbReference>
<dbReference type="InterPro" id="IPR023346">
    <property type="entry name" value="Lysozyme-like_dom_sf"/>
</dbReference>
<evidence type="ECO:0000256" key="9">
    <source>
        <dbReference type="SAM" id="MobiDB-lite"/>
    </source>
</evidence>
<evidence type="ECO:0000256" key="4">
    <source>
        <dbReference type="ARBA" id="ARBA00022679"/>
    </source>
</evidence>
<comment type="catalytic activity">
    <reaction evidence="7">
        <text>Preferential cleavage: (Ac)2-L-Lys-D-Ala-|-D-Ala. Also transpeptidation of peptidyl-alanyl moieties that are N-acyl substituents of D-alanine.</text>
        <dbReference type="EC" id="3.4.16.4"/>
    </reaction>
</comment>
<sequence length="786" mass="83674">MAPQSKRRAAGPAVKRKPPRPKGRAATKRRLKRVGIVLLLVGLLFGLLGVGAFVVAYNAVDIPDPNEDFEAQTSKIYYADGKTELGEFATQDRESIPLDEMPQTLKDAVVAAENQSFWTDRGIDPKGILRAAFSNARGNSTQGASTITQQYVKILYLSQERSWQRKAREAILSLKLQRKLTKEQVLEGYLNTIYFGRGAYGVQAAAQAYFDKPAADLNLRESAVLASVLNDPNDLDPTNGKEAKAELKSRYDYVLSSMADMGTATAEEAEKAQKRLPKFPKIEATSQYGGQKGHMLKLIRDELLRLGYSEEDIDGGGLRVTTTFTPEAMAAAQEGQAAQRPEGMDGGQLHVAVATVEVGTGALLGFYGGQDYLDSQINWAVAGGMAGSTFKAFADAAAIKDGFSLRDTFDGNSPMVLPDGTDFENQGNTSYGTVSMIEATADSINTAFIDMTNSMEDGPQKIVDTANDLGIPGNEPGKYGIPTKSIDLQANLGVALGSVQVSPINMANSYATLANEGSRADVHVIEKVVTNAGETDYTYKRADKDVLDPDIAADVCYALQQVVETGSGSAALELDRPVAGKTGTATNDKGEVSSSWFVGTTPQISTAVMYVRGKGREQLEGFLPEFFGGSYPARTWTDVMGRVMEGMEVEEFPEPVYVDGDNEPEEGHEPYTPPPSPTRKPSPTKKPSDTPSTILPSDDPSTPTDGPTPSVPTPTPSVPEPSPSAPPPSPSAPPPPPSSSAPAPSQSAPAQPTASASGEPTGAPVQVSSAYYSREPAAPVTPRADW</sequence>
<evidence type="ECO:0000256" key="1">
    <source>
        <dbReference type="ARBA" id="ARBA00022645"/>
    </source>
</evidence>
<gene>
    <name evidence="13" type="ORF">GCM10009843_41570</name>
</gene>
<evidence type="ECO:0000313" key="14">
    <source>
        <dbReference type="Proteomes" id="UP001500575"/>
    </source>
</evidence>
<evidence type="ECO:0000256" key="5">
    <source>
        <dbReference type="ARBA" id="ARBA00022801"/>
    </source>
</evidence>
<keyword evidence="3" id="KW-0328">Glycosyltransferase</keyword>
<accession>A0ABP5KQY7</accession>
<evidence type="ECO:0000256" key="7">
    <source>
        <dbReference type="ARBA" id="ARBA00034000"/>
    </source>
</evidence>
<dbReference type="PANTHER" id="PTHR32282">
    <property type="entry name" value="BINDING PROTEIN TRANSPEPTIDASE, PUTATIVE-RELATED"/>
    <property type="match status" value="1"/>
</dbReference>
<dbReference type="PRINTS" id="PR01217">
    <property type="entry name" value="PRICHEXTENSN"/>
</dbReference>
<evidence type="ECO:0008006" key="15">
    <source>
        <dbReference type="Google" id="ProtNLM"/>
    </source>
</evidence>
<comment type="caution">
    <text evidence="13">The sequence shown here is derived from an EMBL/GenBank/DDBJ whole genome shotgun (WGS) entry which is preliminary data.</text>
</comment>
<dbReference type="Pfam" id="PF00905">
    <property type="entry name" value="Transpeptidase"/>
    <property type="match status" value="1"/>
</dbReference>
<evidence type="ECO:0000256" key="6">
    <source>
        <dbReference type="ARBA" id="ARBA00023268"/>
    </source>
</evidence>
<dbReference type="InterPro" id="IPR050396">
    <property type="entry name" value="Glycosyltr_51/Transpeptidase"/>
</dbReference>
<protein>
    <recommendedName>
        <fullName evidence="15">Penicillin-insensitive transglycosylase</fullName>
    </recommendedName>
</protein>